<dbReference type="GO" id="GO:0016628">
    <property type="term" value="F:oxidoreductase activity, acting on the CH-CH group of donors, NAD or NADP as acceptor"/>
    <property type="evidence" value="ECO:0007669"/>
    <property type="project" value="InterPro"/>
</dbReference>
<dbReference type="InterPro" id="IPR045010">
    <property type="entry name" value="MDR_fam"/>
</dbReference>
<dbReference type="Pfam" id="PF16884">
    <property type="entry name" value="ADH_N_2"/>
    <property type="match status" value="1"/>
</dbReference>
<dbReference type="AlphaFoldDB" id="A0A9P6RMX9"/>
<name>A0A9P6RMX9_9FUNG</name>
<evidence type="ECO:0000256" key="1">
    <source>
        <dbReference type="ARBA" id="ARBA00023002"/>
    </source>
</evidence>
<dbReference type="OrthoDB" id="809632at2759"/>
<feature type="domain" description="Alcohol dehydrogenase-like C-terminal" evidence="2">
    <location>
        <begin position="163"/>
        <end position="282"/>
    </location>
</feature>
<dbReference type="InterPro" id="IPR013149">
    <property type="entry name" value="ADH-like_C"/>
</dbReference>
<dbReference type="InterPro" id="IPR041694">
    <property type="entry name" value="ADH_N_2"/>
</dbReference>
<accession>A0A9P6RMX9</accession>
<feature type="domain" description="Oxidoreductase N-terminal" evidence="3">
    <location>
        <begin position="14"/>
        <end position="107"/>
    </location>
</feature>
<dbReference type="PANTHER" id="PTHR43205:SF7">
    <property type="entry name" value="PROSTAGLANDIN REDUCTASE 1"/>
    <property type="match status" value="1"/>
</dbReference>
<dbReference type="SUPFAM" id="SSF50129">
    <property type="entry name" value="GroES-like"/>
    <property type="match status" value="1"/>
</dbReference>
<keyword evidence="1" id="KW-0560">Oxidoreductase</keyword>
<evidence type="ECO:0000313" key="4">
    <source>
        <dbReference type="EMBL" id="KAG0324024.1"/>
    </source>
</evidence>
<dbReference type="Pfam" id="PF00107">
    <property type="entry name" value="ADH_zinc_N"/>
    <property type="match status" value="1"/>
</dbReference>
<dbReference type="Gene3D" id="3.40.50.720">
    <property type="entry name" value="NAD(P)-binding Rossmann-like Domain"/>
    <property type="match status" value="1"/>
</dbReference>
<dbReference type="Gene3D" id="3.90.180.10">
    <property type="entry name" value="Medium-chain alcohol dehydrogenases, catalytic domain"/>
    <property type="match status" value="1"/>
</dbReference>
<comment type="caution">
    <text evidence="4">The sequence shown here is derived from an EMBL/GenBank/DDBJ whole genome shotgun (WGS) entry which is preliminary data.</text>
</comment>
<keyword evidence="5" id="KW-1185">Reference proteome</keyword>
<organism evidence="4 5">
    <name type="scientific">Dissophora globulifera</name>
    <dbReference type="NCBI Taxonomy" id="979702"/>
    <lineage>
        <taxon>Eukaryota</taxon>
        <taxon>Fungi</taxon>
        <taxon>Fungi incertae sedis</taxon>
        <taxon>Mucoromycota</taxon>
        <taxon>Mortierellomycotina</taxon>
        <taxon>Mortierellomycetes</taxon>
        <taxon>Mortierellales</taxon>
        <taxon>Mortierellaceae</taxon>
        <taxon>Dissophora</taxon>
    </lineage>
</organism>
<dbReference type="PANTHER" id="PTHR43205">
    <property type="entry name" value="PROSTAGLANDIN REDUCTASE"/>
    <property type="match status" value="1"/>
</dbReference>
<dbReference type="SUPFAM" id="SSF51735">
    <property type="entry name" value="NAD(P)-binding Rossmann-fold domains"/>
    <property type="match status" value="1"/>
</dbReference>
<evidence type="ECO:0000259" key="2">
    <source>
        <dbReference type="Pfam" id="PF00107"/>
    </source>
</evidence>
<sequence>MTLIKNSRVLASQIPEGVAPNKTHFRTVVLNEPTPQLKENEIFVKNLIFNLDPYIRRDFPDGKTESTVVGFGISKVLDSNNVQFPIGAIVLGPATWEEYTHLADPNLLKEVILLDKVIDSRLPLSTYNGILGGSGYTVWESLKSTGNLKKGETIYISSAAGTLGQIAGQLAKRQGLRVIGSAGTDEKVAFLKNELGFDAAFNYKTQDPRTALTEAAGPAGLDIYYDLVGDNTLEIALDLLNPKGRILFVGALSRHQNREPFAPKNLINILFKQLRYEGYEVFDHYEHLGEFWNEITPLVVSGELKYKEVVLKQDVSTVAETYLKLMNGEFAGKVNVQITDV</sequence>
<dbReference type="EMBL" id="JAAAIP010000166">
    <property type="protein sequence ID" value="KAG0324024.1"/>
    <property type="molecule type" value="Genomic_DNA"/>
</dbReference>
<dbReference type="FunFam" id="3.40.50.720:FF:000121">
    <property type="entry name" value="Prostaglandin reductase 2"/>
    <property type="match status" value="1"/>
</dbReference>
<dbReference type="InterPro" id="IPR036291">
    <property type="entry name" value="NAD(P)-bd_dom_sf"/>
</dbReference>
<evidence type="ECO:0008006" key="6">
    <source>
        <dbReference type="Google" id="ProtNLM"/>
    </source>
</evidence>
<evidence type="ECO:0000313" key="5">
    <source>
        <dbReference type="Proteomes" id="UP000738325"/>
    </source>
</evidence>
<dbReference type="CDD" id="cd05288">
    <property type="entry name" value="PGDH"/>
    <property type="match status" value="1"/>
</dbReference>
<protein>
    <recommendedName>
        <fullName evidence="6">Enoyl reductase (ER) domain-containing protein</fullName>
    </recommendedName>
</protein>
<evidence type="ECO:0000259" key="3">
    <source>
        <dbReference type="Pfam" id="PF16884"/>
    </source>
</evidence>
<dbReference type="Proteomes" id="UP000738325">
    <property type="component" value="Unassembled WGS sequence"/>
</dbReference>
<reference evidence="4" key="1">
    <citation type="journal article" date="2020" name="Fungal Divers.">
        <title>Resolving the Mortierellaceae phylogeny through synthesis of multi-gene phylogenetics and phylogenomics.</title>
        <authorList>
            <person name="Vandepol N."/>
            <person name="Liber J."/>
            <person name="Desiro A."/>
            <person name="Na H."/>
            <person name="Kennedy M."/>
            <person name="Barry K."/>
            <person name="Grigoriev I.V."/>
            <person name="Miller A.N."/>
            <person name="O'Donnell K."/>
            <person name="Stajich J.E."/>
            <person name="Bonito G."/>
        </authorList>
    </citation>
    <scope>NUCLEOTIDE SEQUENCE</scope>
    <source>
        <strain evidence="4">REB-010B</strain>
    </source>
</reference>
<dbReference type="InterPro" id="IPR011032">
    <property type="entry name" value="GroES-like_sf"/>
</dbReference>
<gene>
    <name evidence="4" type="ORF">BGZ99_002265</name>
</gene>
<proteinExistence type="predicted"/>